<protein>
    <submittedName>
        <fullName evidence="3">DUF397 domain-containing protein</fullName>
    </submittedName>
</protein>
<sequence>MSPDLTWQKSSFSGGGDGDDCVELALPTTHPAAVDRASARPPAGLRRTGTAGRGAQRTGPAAGRA</sequence>
<reference evidence="3 4" key="1">
    <citation type="submission" date="2018-02" db="EMBL/GenBank/DDBJ databases">
        <title>Complete genome sequence of Streptomyces dengpaensis, the producer of angucyclines.</title>
        <authorList>
            <person name="Yumei L."/>
        </authorList>
    </citation>
    <scope>NUCLEOTIDE SEQUENCE [LARGE SCALE GENOMIC DNA]</scope>
    <source>
        <strain evidence="3 4">XZHG99</strain>
    </source>
</reference>
<dbReference type="RefSeq" id="WP_099504384.1">
    <property type="nucleotide sequence ID" value="NZ_CP026652.1"/>
</dbReference>
<evidence type="ECO:0000259" key="2">
    <source>
        <dbReference type="Pfam" id="PF04149"/>
    </source>
</evidence>
<dbReference type="EMBL" id="CP026652">
    <property type="protein sequence ID" value="AVH58427.1"/>
    <property type="molecule type" value="Genomic_DNA"/>
</dbReference>
<organism evidence="3 4">
    <name type="scientific">Streptomyces dengpaensis</name>
    <dbReference type="NCBI Taxonomy" id="2049881"/>
    <lineage>
        <taxon>Bacteria</taxon>
        <taxon>Bacillati</taxon>
        <taxon>Actinomycetota</taxon>
        <taxon>Actinomycetes</taxon>
        <taxon>Kitasatosporales</taxon>
        <taxon>Streptomycetaceae</taxon>
        <taxon>Streptomyces</taxon>
    </lineage>
</organism>
<accession>A0ABN5I5S9</accession>
<evidence type="ECO:0000313" key="4">
    <source>
        <dbReference type="Proteomes" id="UP000238413"/>
    </source>
</evidence>
<feature type="region of interest" description="Disordered" evidence="1">
    <location>
        <begin position="1"/>
        <end position="65"/>
    </location>
</feature>
<evidence type="ECO:0000313" key="3">
    <source>
        <dbReference type="EMBL" id="AVH58427.1"/>
    </source>
</evidence>
<proteinExistence type="predicted"/>
<dbReference type="Pfam" id="PF04149">
    <property type="entry name" value="DUF397"/>
    <property type="match status" value="1"/>
</dbReference>
<dbReference type="InterPro" id="IPR007278">
    <property type="entry name" value="DUF397"/>
</dbReference>
<feature type="compositionally biased region" description="Low complexity" evidence="1">
    <location>
        <begin position="43"/>
        <end position="65"/>
    </location>
</feature>
<name>A0ABN5I5S9_9ACTN</name>
<feature type="domain" description="DUF397" evidence="2">
    <location>
        <begin position="5"/>
        <end position="41"/>
    </location>
</feature>
<keyword evidence="4" id="KW-1185">Reference proteome</keyword>
<evidence type="ECO:0000256" key="1">
    <source>
        <dbReference type="SAM" id="MobiDB-lite"/>
    </source>
</evidence>
<dbReference type="Proteomes" id="UP000238413">
    <property type="component" value="Chromosome"/>
</dbReference>
<gene>
    <name evidence="3" type="ORF">C4B68_24615</name>
</gene>
<feature type="compositionally biased region" description="Polar residues" evidence="1">
    <location>
        <begin position="1"/>
        <end position="12"/>
    </location>
</feature>